<dbReference type="PANTHER" id="PTHR15830">
    <property type="entry name" value="TELOMERE LENGTH REGULATION PROTEIN TEL2 FAMILY MEMBER"/>
    <property type="match status" value="1"/>
</dbReference>
<dbReference type="GO" id="GO:0005829">
    <property type="term" value="C:cytosol"/>
    <property type="evidence" value="ECO:0007669"/>
    <property type="project" value="TreeGrafter"/>
</dbReference>
<accession>A0AAN8IHN3</accession>
<gene>
    <name evidence="4" type="ORF">GCK32_013756</name>
</gene>
<dbReference type="Proteomes" id="UP001331761">
    <property type="component" value="Unassembled WGS sequence"/>
</dbReference>
<dbReference type="GO" id="GO:0051083">
    <property type="term" value="P:'de novo' cotranslational protein folding"/>
    <property type="evidence" value="ECO:0007669"/>
    <property type="project" value="TreeGrafter"/>
</dbReference>
<evidence type="ECO:0000256" key="2">
    <source>
        <dbReference type="SAM" id="MobiDB-lite"/>
    </source>
</evidence>
<feature type="region of interest" description="Disordered" evidence="2">
    <location>
        <begin position="1"/>
        <end position="28"/>
    </location>
</feature>
<proteinExistence type="inferred from homology"/>
<sequence>QAVDSDDEDDFPAYEVPESEKNFEVVPDGAEPERKATAPYYIRDCYEQLSEKEKYEVFEAAFFALNEMIRRKAIGFVDIASSLAKKLVYLEDKFSTKDFENVRKQCLISCLVMRPEIAPKLARLIYCVSDILQKAANAPTVVKMATSLADVVAPLKFHPDAFVRSSVLFAYFSITLAVPDGVFFELFGNVVRGWIEWSTMCADDVDSSDQQRKIAGAIRCENEAADLVKFTVLALLLLISFLSQQKLAKFSSVVLS</sequence>
<dbReference type="Pfam" id="PF10193">
    <property type="entry name" value="Telomere_reg-2"/>
    <property type="match status" value="1"/>
</dbReference>
<reference evidence="4 5" key="1">
    <citation type="submission" date="2019-10" db="EMBL/GenBank/DDBJ databases">
        <title>Assembly and Annotation for the nematode Trichostrongylus colubriformis.</title>
        <authorList>
            <person name="Martin J."/>
        </authorList>
    </citation>
    <scope>NUCLEOTIDE SEQUENCE [LARGE SCALE GENOMIC DNA]</scope>
    <source>
        <strain evidence="4">G859</strain>
        <tissue evidence="4">Whole worm</tissue>
    </source>
</reference>
<dbReference type="AlphaFoldDB" id="A0AAN8IHN3"/>
<protein>
    <recommendedName>
        <fullName evidence="3">Telomere length regulation protein conserved domain-containing protein</fullName>
    </recommendedName>
</protein>
<organism evidence="4 5">
    <name type="scientific">Trichostrongylus colubriformis</name>
    <name type="common">Black scour worm</name>
    <dbReference type="NCBI Taxonomy" id="6319"/>
    <lineage>
        <taxon>Eukaryota</taxon>
        <taxon>Metazoa</taxon>
        <taxon>Ecdysozoa</taxon>
        <taxon>Nematoda</taxon>
        <taxon>Chromadorea</taxon>
        <taxon>Rhabditida</taxon>
        <taxon>Rhabditina</taxon>
        <taxon>Rhabditomorpha</taxon>
        <taxon>Strongyloidea</taxon>
        <taxon>Trichostrongylidae</taxon>
        <taxon>Trichostrongylus</taxon>
    </lineage>
</organism>
<dbReference type="PANTHER" id="PTHR15830:SF10">
    <property type="entry name" value="TELOMERE LENGTH REGULATION PROTEIN TEL2 HOMOLOG"/>
    <property type="match status" value="1"/>
</dbReference>
<feature type="compositionally biased region" description="Acidic residues" evidence="2">
    <location>
        <begin position="1"/>
        <end position="12"/>
    </location>
</feature>
<feature type="domain" description="Telomere length regulation protein conserved" evidence="3">
    <location>
        <begin position="39"/>
        <end position="126"/>
    </location>
</feature>
<evidence type="ECO:0000313" key="4">
    <source>
        <dbReference type="EMBL" id="KAK5970668.1"/>
    </source>
</evidence>
<dbReference type="EMBL" id="WIXE01018750">
    <property type="protein sequence ID" value="KAK5970668.1"/>
    <property type="molecule type" value="Genomic_DNA"/>
</dbReference>
<evidence type="ECO:0000256" key="1">
    <source>
        <dbReference type="ARBA" id="ARBA00006133"/>
    </source>
</evidence>
<evidence type="ECO:0000313" key="5">
    <source>
        <dbReference type="Proteomes" id="UP001331761"/>
    </source>
</evidence>
<dbReference type="GO" id="GO:0042162">
    <property type="term" value="F:telomeric DNA binding"/>
    <property type="evidence" value="ECO:0007669"/>
    <property type="project" value="TreeGrafter"/>
</dbReference>
<dbReference type="GO" id="GO:0051879">
    <property type="term" value="F:Hsp90 protein binding"/>
    <property type="evidence" value="ECO:0007669"/>
    <property type="project" value="TreeGrafter"/>
</dbReference>
<dbReference type="Gene3D" id="1.25.40.720">
    <property type="entry name" value="Telomere length regulation protein 2, C-terminal domain"/>
    <property type="match status" value="1"/>
</dbReference>
<name>A0AAN8IHN3_TRICO</name>
<dbReference type="InterPro" id="IPR051970">
    <property type="entry name" value="TEL2_Regulation"/>
</dbReference>
<evidence type="ECO:0000259" key="3">
    <source>
        <dbReference type="Pfam" id="PF10193"/>
    </source>
</evidence>
<comment type="similarity">
    <text evidence="1">Belongs to the TEL2 family.</text>
</comment>
<keyword evidence="5" id="KW-1185">Reference proteome</keyword>
<dbReference type="InterPro" id="IPR038528">
    <property type="entry name" value="TEL2_C_sf"/>
</dbReference>
<dbReference type="InterPro" id="IPR019337">
    <property type="entry name" value="Telomere_length_regulation_dom"/>
</dbReference>
<comment type="caution">
    <text evidence="4">The sequence shown here is derived from an EMBL/GenBank/DDBJ whole genome shotgun (WGS) entry which is preliminary data.</text>
</comment>
<feature type="non-terminal residue" evidence="4">
    <location>
        <position position="1"/>
    </location>
</feature>